<dbReference type="GO" id="GO:0005886">
    <property type="term" value="C:plasma membrane"/>
    <property type="evidence" value="ECO:0007669"/>
    <property type="project" value="UniProtKB-SubCell"/>
</dbReference>
<dbReference type="Gene3D" id="1.10.3720.10">
    <property type="entry name" value="MetI-like"/>
    <property type="match status" value="1"/>
</dbReference>
<dbReference type="RefSeq" id="WP_073791488.1">
    <property type="nucleotide sequence ID" value="NZ_CP108638.1"/>
</dbReference>
<comment type="caution">
    <text evidence="10">The sequence shown here is derived from an EMBL/GenBank/DDBJ whole genome shotgun (WGS) entry which is preliminary data.</text>
</comment>
<keyword evidence="11" id="KW-1185">Reference proteome</keyword>
<dbReference type="InterPro" id="IPR000515">
    <property type="entry name" value="MetI-like"/>
</dbReference>
<comment type="similarity">
    <text evidence="7">Belongs to the binding-protein-dependent transport system permease family.</text>
</comment>
<name>A0A1Q4V5Y2_9ACTN</name>
<dbReference type="GO" id="GO:0055085">
    <property type="term" value="P:transmembrane transport"/>
    <property type="evidence" value="ECO:0007669"/>
    <property type="project" value="InterPro"/>
</dbReference>
<evidence type="ECO:0000259" key="9">
    <source>
        <dbReference type="PROSITE" id="PS50928"/>
    </source>
</evidence>
<evidence type="ECO:0000256" key="1">
    <source>
        <dbReference type="ARBA" id="ARBA00004651"/>
    </source>
</evidence>
<dbReference type="Pfam" id="PF12911">
    <property type="entry name" value="OppC_N"/>
    <property type="match status" value="1"/>
</dbReference>
<evidence type="ECO:0000256" key="7">
    <source>
        <dbReference type="RuleBase" id="RU363032"/>
    </source>
</evidence>
<feature type="domain" description="ABC transmembrane type-1" evidence="9">
    <location>
        <begin position="94"/>
        <end position="283"/>
    </location>
</feature>
<keyword evidence="4 7" id="KW-0812">Transmembrane</keyword>
<protein>
    <submittedName>
        <fullName evidence="10">Peptide ABC transporter permease</fullName>
    </submittedName>
</protein>
<evidence type="ECO:0000256" key="3">
    <source>
        <dbReference type="ARBA" id="ARBA00022475"/>
    </source>
</evidence>
<dbReference type="PROSITE" id="PS50928">
    <property type="entry name" value="ABC_TM1"/>
    <property type="match status" value="1"/>
</dbReference>
<feature type="transmembrane region" description="Helical" evidence="7">
    <location>
        <begin position="96"/>
        <end position="122"/>
    </location>
</feature>
<dbReference type="InterPro" id="IPR035906">
    <property type="entry name" value="MetI-like_sf"/>
</dbReference>
<feature type="region of interest" description="Disordered" evidence="8">
    <location>
        <begin position="292"/>
        <end position="316"/>
    </location>
</feature>
<dbReference type="SUPFAM" id="SSF161098">
    <property type="entry name" value="MetI-like"/>
    <property type="match status" value="1"/>
</dbReference>
<dbReference type="InterPro" id="IPR050366">
    <property type="entry name" value="BP-dependent_transpt_permease"/>
</dbReference>
<keyword evidence="3" id="KW-1003">Cell membrane</keyword>
<evidence type="ECO:0000256" key="8">
    <source>
        <dbReference type="SAM" id="MobiDB-lite"/>
    </source>
</evidence>
<reference evidence="10 11" key="1">
    <citation type="submission" date="2015-06" db="EMBL/GenBank/DDBJ databases">
        <title>Cloning and characterization of the uncialamcin biosynthetic gene cluster.</title>
        <authorList>
            <person name="Yan X."/>
            <person name="Huang T."/>
            <person name="Ge H."/>
            <person name="Shen B."/>
        </authorList>
    </citation>
    <scope>NUCLEOTIDE SEQUENCE [LARGE SCALE GENOMIC DNA]</scope>
    <source>
        <strain evidence="10 11">DCA2648</strain>
    </source>
</reference>
<dbReference type="STRING" id="1048205.AB852_22080"/>
<sequence length="316" mass="32815">MKATAAPAPATTRAPATRRARLPRALTGSHVTALIGGAILAVTVLVAILAPWIAPHDPLGTNPSSVGLGPFSGGHLLGTDEVGRDILSRLMHGTRLALLVAVLPTLLALAIGGCLGLLSGYVGGWLDSFLMRVFDVMFSFPGILLALGIGVALGPGVTSMVIAMVVVTVPEFGRIVRGNVVSLRQEQYVEAAGALGYSHLRIAFRHIAPNLLGGLVVFATLQTGRNVILGSSLAFLGLGAQPPTPDWGQMLSGGRALLVTAPHVATIPGLAIVVLAVGFNLLGDGVRDRLDPRSRRSGKTRGARALLTPWTRRSRT</sequence>
<comment type="subcellular location">
    <subcellularLocation>
        <location evidence="1 7">Cell membrane</location>
        <topology evidence="1 7">Multi-pass membrane protein</topology>
    </subcellularLocation>
</comment>
<keyword evidence="2 7" id="KW-0813">Transport</keyword>
<dbReference type="PANTHER" id="PTHR43386">
    <property type="entry name" value="OLIGOPEPTIDE TRANSPORT SYSTEM PERMEASE PROTEIN APPC"/>
    <property type="match status" value="1"/>
</dbReference>
<dbReference type="PANTHER" id="PTHR43386:SF25">
    <property type="entry name" value="PEPTIDE ABC TRANSPORTER PERMEASE PROTEIN"/>
    <property type="match status" value="1"/>
</dbReference>
<evidence type="ECO:0000256" key="6">
    <source>
        <dbReference type="ARBA" id="ARBA00023136"/>
    </source>
</evidence>
<feature type="transmembrane region" description="Helical" evidence="7">
    <location>
        <begin position="31"/>
        <end position="54"/>
    </location>
</feature>
<dbReference type="AlphaFoldDB" id="A0A1Q4V5Y2"/>
<evidence type="ECO:0000256" key="4">
    <source>
        <dbReference type="ARBA" id="ARBA00022692"/>
    </source>
</evidence>
<dbReference type="GeneID" id="96795421"/>
<gene>
    <name evidence="10" type="ORF">AB852_22080</name>
</gene>
<evidence type="ECO:0000313" key="10">
    <source>
        <dbReference type="EMBL" id="OKH93140.1"/>
    </source>
</evidence>
<organism evidence="10 11">
    <name type="scientific">Streptomyces uncialis</name>
    <dbReference type="NCBI Taxonomy" id="1048205"/>
    <lineage>
        <taxon>Bacteria</taxon>
        <taxon>Bacillati</taxon>
        <taxon>Actinomycetota</taxon>
        <taxon>Actinomycetes</taxon>
        <taxon>Kitasatosporales</taxon>
        <taxon>Streptomycetaceae</taxon>
        <taxon>Streptomyces</taxon>
    </lineage>
</organism>
<keyword evidence="5 7" id="KW-1133">Transmembrane helix</keyword>
<dbReference type="Proteomes" id="UP000186455">
    <property type="component" value="Unassembled WGS sequence"/>
</dbReference>
<dbReference type="Pfam" id="PF00528">
    <property type="entry name" value="BPD_transp_1"/>
    <property type="match status" value="1"/>
</dbReference>
<evidence type="ECO:0000256" key="2">
    <source>
        <dbReference type="ARBA" id="ARBA00022448"/>
    </source>
</evidence>
<feature type="transmembrane region" description="Helical" evidence="7">
    <location>
        <begin position="142"/>
        <end position="167"/>
    </location>
</feature>
<dbReference type="InterPro" id="IPR025966">
    <property type="entry name" value="OppC_N"/>
</dbReference>
<dbReference type="CDD" id="cd06261">
    <property type="entry name" value="TM_PBP2"/>
    <property type="match status" value="1"/>
</dbReference>
<evidence type="ECO:0000256" key="5">
    <source>
        <dbReference type="ARBA" id="ARBA00022989"/>
    </source>
</evidence>
<keyword evidence="6 7" id="KW-0472">Membrane</keyword>
<feature type="transmembrane region" description="Helical" evidence="7">
    <location>
        <begin position="256"/>
        <end position="283"/>
    </location>
</feature>
<accession>A0A1Q4V5Y2</accession>
<proteinExistence type="inferred from homology"/>
<dbReference type="EMBL" id="LFBV01000005">
    <property type="protein sequence ID" value="OKH93140.1"/>
    <property type="molecule type" value="Genomic_DNA"/>
</dbReference>
<evidence type="ECO:0000313" key="11">
    <source>
        <dbReference type="Proteomes" id="UP000186455"/>
    </source>
</evidence>